<proteinExistence type="predicted"/>
<dbReference type="EMBL" id="CP060807">
    <property type="protein sequence ID" value="QNP27514.1"/>
    <property type="molecule type" value="Genomic_DNA"/>
</dbReference>
<dbReference type="AlphaFoldDB" id="A0A7H0EUP8"/>
<name>A0A7H0EUP8_KLEVA</name>
<protein>
    <submittedName>
        <fullName evidence="1">Uncharacterized protein</fullName>
    </submittedName>
</protein>
<dbReference type="Proteomes" id="UP000516181">
    <property type="component" value="Chromosome"/>
</dbReference>
<reference evidence="1 2" key="1">
    <citation type="submission" date="2020-08" db="EMBL/GenBank/DDBJ databases">
        <title>Complete genome sequence of Klebsiella pneumoniae KP2757.</title>
        <authorList>
            <person name="Zhang X."/>
        </authorList>
    </citation>
    <scope>NUCLEOTIDE SEQUENCE [LARGE SCALE GENOMIC DNA]</scope>
    <source>
        <strain evidence="1 2">KP2757</strain>
    </source>
</reference>
<organism evidence="1 2">
    <name type="scientific">Klebsiella variicola</name>
    <dbReference type="NCBI Taxonomy" id="244366"/>
    <lineage>
        <taxon>Bacteria</taxon>
        <taxon>Pseudomonadati</taxon>
        <taxon>Pseudomonadota</taxon>
        <taxon>Gammaproteobacteria</taxon>
        <taxon>Enterobacterales</taxon>
        <taxon>Enterobacteriaceae</taxon>
        <taxon>Klebsiella/Raoultella group</taxon>
        <taxon>Klebsiella</taxon>
        <taxon>Klebsiella pneumoniae complex</taxon>
    </lineage>
</organism>
<sequence>MYYRDFIITSIEAERILAMKFDEVLVPYLNPMIISDDELAELLIKLMR</sequence>
<accession>A0A7H0EUP8</accession>
<evidence type="ECO:0000313" key="1">
    <source>
        <dbReference type="EMBL" id="QNP27514.1"/>
    </source>
</evidence>
<gene>
    <name evidence="1" type="ORF">IAP99_13605</name>
</gene>
<evidence type="ECO:0000313" key="2">
    <source>
        <dbReference type="Proteomes" id="UP000516181"/>
    </source>
</evidence>